<proteinExistence type="inferred from homology"/>
<organism evidence="23 24">
    <name type="scientific">Paenibacillus allorhizoplanae</name>
    <dbReference type="NCBI Taxonomy" id="2905648"/>
    <lineage>
        <taxon>Bacteria</taxon>
        <taxon>Bacillati</taxon>
        <taxon>Bacillota</taxon>
        <taxon>Bacilli</taxon>
        <taxon>Bacillales</taxon>
        <taxon>Paenibacillaceae</taxon>
        <taxon>Paenibacillus</taxon>
    </lineage>
</organism>
<feature type="domain" description="FAD/NAD(P)-binding" evidence="21">
    <location>
        <begin position="9"/>
        <end position="284"/>
    </location>
</feature>
<dbReference type="Gene3D" id="3.30.390.30">
    <property type="match status" value="1"/>
</dbReference>
<dbReference type="InterPro" id="IPR016156">
    <property type="entry name" value="FAD/NAD-linked_Rdtase_dimer_sf"/>
</dbReference>
<evidence type="ECO:0000259" key="21">
    <source>
        <dbReference type="Pfam" id="PF07992"/>
    </source>
</evidence>
<dbReference type="NCBIfam" id="TIGR02374">
    <property type="entry name" value="nitri_red_nirB"/>
    <property type="match status" value="1"/>
</dbReference>
<keyword evidence="10" id="KW-0479">Metal-binding</keyword>
<dbReference type="Pfam" id="PF04324">
    <property type="entry name" value="Fer2_BFD"/>
    <property type="match status" value="2"/>
</dbReference>
<evidence type="ECO:0000256" key="14">
    <source>
        <dbReference type="ARBA" id="ARBA00023014"/>
    </source>
</evidence>
<gene>
    <name evidence="23" type="primary">nasD_3</name>
    <name evidence="23" type="ORF">PAECIP111891_02082</name>
</gene>
<dbReference type="InterPro" id="IPR041854">
    <property type="entry name" value="BFD-like_2Fe2S-bd_dom_sf"/>
</dbReference>
<keyword evidence="12 23" id="KW-0560">Oxidoreductase</keyword>
<dbReference type="InterPro" id="IPR006066">
    <property type="entry name" value="NO2/SO3_Rdtase_FeS/sirohaem_BS"/>
</dbReference>
<evidence type="ECO:0000256" key="9">
    <source>
        <dbReference type="ARBA" id="ARBA00022714"/>
    </source>
</evidence>
<dbReference type="InterPro" id="IPR007419">
    <property type="entry name" value="BFD-like_2Fe2S-bd_dom"/>
</dbReference>
<dbReference type="PANTHER" id="PTHR43809:SF1">
    <property type="entry name" value="NITRITE REDUCTASE (NADH) LARGE SUBUNIT"/>
    <property type="match status" value="1"/>
</dbReference>
<evidence type="ECO:0000256" key="16">
    <source>
        <dbReference type="ARBA" id="ARBA00034078"/>
    </source>
</evidence>
<feature type="domain" description="BFD-like [2Fe-2S]-binding" evidence="20">
    <location>
        <begin position="488"/>
        <end position="537"/>
    </location>
</feature>
<dbReference type="CDD" id="cd19943">
    <property type="entry name" value="NirB_Fer2_BFD-like_1"/>
    <property type="match status" value="1"/>
</dbReference>
<dbReference type="InterPro" id="IPR041575">
    <property type="entry name" value="Rubredoxin_C"/>
</dbReference>
<dbReference type="PRINTS" id="PR00411">
    <property type="entry name" value="PNDRDTASEI"/>
</dbReference>
<dbReference type="InterPro" id="IPR036188">
    <property type="entry name" value="FAD/NAD-bd_sf"/>
</dbReference>
<dbReference type="PROSITE" id="PS00365">
    <property type="entry name" value="NIR_SIR"/>
    <property type="match status" value="1"/>
</dbReference>
<comment type="similarity">
    <text evidence="5">Belongs to the nitrite and sulfite reductase 4Fe-4S domain family.</text>
</comment>
<keyword evidence="9" id="KW-0001">2Fe-2S</keyword>
<comment type="cofactor">
    <cofactor evidence="1">
        <name>siroheme</name>
        <dbReference type="ChEBI" id="CHEBI:60052"/>
    </cofactor>
</comment>
<dbReference type="Gene3D" id="1.10.10.1100">
    <property type="entry name" value="BFD-like [2Fe-2S]-binding domain"/>
    <property type="match status" value="1"/>
</dbReference>
<dbReference type="Pfam" id="PF07992">
    <property type="entry name" value="Pyr_redox_2"/>
    <property type="match status" value="1"/>
</dbReference>
<dbReference type="InterPro" id="IPR006067">
    <property type="entry name" value="NO2/SO3_Rdtase_4Fe4S_dom"/>
</dbReference>
<keyword evidence="11 17" id="KW-0274">FAD</keyword>
<dbReference type="Gene3D" id="3.30.413.10">
    <property type="entry name" value="Sulfite Reductase Hemoprotein, domain 1"/>
    <property type="match status" value="1"/>
</dbReference>
<dbReference type="InterPro" id="IPR017121">
    <property type="entry name" value="Nitrite_Rdtase_lsu"/>
</dbReference>
<evidence type="ECO:0000256" key="11">
    <source>
        <dbReference type="ARBA" id="ARBA00022827"/>
    </source>
</evidence>
<dbReference type="SUPFAM" id="SSF51905">
    <property type="entry name" value="FAD/NAD(P)-binding domain"/>
    <property type="match status" value="2"/>
</dbReference>
<keyword evidence="24" id="KW-1185">Reference proteome</keyword>
<dbReference type="Gene3D" id="3.90.480.20">
    <property type="match status" value="1"/>
</dbReference>
<dbReference type="PIRSF" id="PIRSF037149">
    <property type="entry name" value="NirB"/>
    <property type="match status" value="1"/>
</dbReference>
<keyword evidence="13" id="KW-0408">Iron</keyword>
<accession>A0ABN8G847</accession>
<evidence type="ECO:0000256" key="7">
    <source>
        <dbReference type="ARBA" id="ARBA00022617"/>
    </source>
</evidence>
<dbReference type="SUPFAM" id="SSF55124">
    <property type="entry name" value="Nitrite/Sulfite reductase N-terminal domain-like"/>
    <property type="match status" value="1"/>
</dbReference>
<dbReference type="Pfam" id="PF03460">
    <property type="entry name" value="NIR_SIR_ferr"/>
    <property type="match status" value="1"/>
</dbReference>
<evidence type="ECO:0000256" key="15">
    <source>
        <dbReference type="ARBA" id="ARBA00023063"/>
    </source>
</evidence>
<evidence type="ECO:0000256" key="5">
    <source>
        <dbReference type="ARBA" id="ARBA00010429"/>
    </source>
</evidence>
<dbReference type="SUPFAM" id="SSF56014">
    <property type="entry name" value="Nitrite and sulphite reductase 4Fe-4S domain-like"/>
    <property type="match status" value="1"/>
</dbReference>
<evidence type="ECO:0000256" key="8">
    <source>
        <dbReference type="ARBA" id="ARBA00022630"/>
    </source>
</evidence>
<dbReference type="Pfam" id="PF18267">
    <property type="entry name" value="Rubredoxin_C"/>
    <property type="match status" value="1"/>
</dbReference>
<keyword evidence="15 17" id="KW-0534">Nitrate assimilation</keyword>
<evidence type="ECO:0000256" key="17">
    <source>
        <dbReference type="PIRNR" id="PIRNR037149"/>
    </source>
</evidence>
<evidence type="ECO:0000256" key="4">
    <source>
        <dbReference type="ARBA" id="ARBA00005096"/>
    </source>
</evidence>
<dbReference type="InterPro" id="IPR052034">
    <property type="entry name" value="NasD-like"/>
</dbReference>
<dbReference type="EMBL" id="CAKMMW010000004">
    <property type="protein sequence ID" value="CAH1202250.1"/>
    <property type="molecule type" value="Genomic_DNA"/>
</dbReference>
<evidence type="ECO:0000256" key="1">
    <source>
        <dbReference type="ARBA" id="ARBA00001929"/>
    </source>
</evidence>
<evidence type="ECO:0000256" key="3">
    <source>
        <dbReference type="ARBA" id="ARBA00001974"/>
    </source>
</evidence>
<reference evidence="23" key="1">
    <citation type="submission" date="2022-01" db="EMBL/GenBank/DDBJ databases">
        <authorList>
            <person name="Criscuolo A."/>
        </authorList>
    </citation>
    <scope>NUCLEOTIDE SEQUENCE</scope>
    <source>
        <strain evidence="23">CIP111891</strain>
    </source>
</reference>
<dbReference type="InterPro" id="IPR012744">
    <property type="entry name" value="Nitri_red_NirB"/>
</dbReference>
<evidence type="ECO:0000259" key="19">
    <source>
        <dbReference type="Pfam" id="PF03460"/>
    </source>
</evidence>
<dbReference type="InterPro" id="IPR005117">
    <property type="entry name" value="NiRdtase/SiRdtase_haem-b_fer"/>
</dbReference>
<dbReference type="EC" id="1.7.1.4" evidence="23"/>
<keyword evidence="14" id="KW-0411">Iron-sulfur</keyword>
<dbReference type="InterPro" id="IPR036136">
    <property type="entry name" value="Nit/Sulf_reduc_fer-like_dom_sf"/>
</dbReference>
<comment type="pathway">
    <text evidence="4">Nitrogen metabolism; nitrate reduction (assimilation).</text>
</comment>
<protein>
    <submittedName>
        <fullName evidence="23">Nitrite reductase [NAD(P)H]</fullName>
        <ecNumber evidence="23">1.7.1.4</ecNumber>
    </submittedName>
</protein>
<evidence type="ECO:0000259" key="20">
    <source>
        <dbReference type="Pfam" id="PF04324"/>
    </source>
</evidence>
<dbReference type="PRINTS" id="PR00397">
    <property type="entry name" value="SIROHAEM"/>
</dbReference>
<keyword evidence="8 17" id="KW-0285">Flavoprotein</keyword>
<evidence type="ECO:0000256" key="12">
    <source>
        <dbReference type="ARBA" id="ARBA00023002"/>
    </source>
</evidence>
<feature type="domain" description="Nitrite/Sulfite reductase ferredoxin-like" evidence="19">
    <location>
        <begin position="563"/>
        <end position="624"/>
    </location>
</feature>
<evidence type="ECO:0000256" key="6">
    <source>
        <dbReference type="ARBA" id="ARBA00022485"/>
    </source>
</evidence>
<dbReference type="CDD" id="cd19944">
    <property type="entry name" value="NirB_Fer2_BFD-like_2"/>
    <property type="match status" value="1"/>
</dbReference>
<evidence type="ECO:0000256" key="10">
    <source>
        <dbReference type="ARBA" id="ARBA00022723"/>
    </source>
</evidence>
<comment type="cofactor">
    <cofactor evidence="3 17">
        <name>FAD</name>
        <dbReference type="ChEBI" id="CHEBI:57692"/>
    </cofactor>
</comment>
<dbReference type="Proteomes" id="UP000838821">
    <property type="component" value="Unassembled WGS sequence"/>
</dbReference>
<evidence type="ECO:0000259" key="18">
    <source>
        <dbReference type="Pfam" id="PF01077"/>
    </source>
</evidence>
<sequence length="812" mass="90325">MPVKADRPRLVLIGNGMAGINTIEQILKLTPDKYEITVIGKEPHPNYNRIQLSYLLEGSKTFDDIILNDYDWYERNHIQLLIGVEVTQIDLTSKQVHMSNGQTQPYDRLIIATGSNPVMLPIPGIDKDGIVSFRDIHDCNRMVHAASVFKRAAVIGGGLLGLEAARGLLKLGMDVSVVHLFSDLMERQLDTAASAMLKTELEEQGMHFQLNKKTIEIFGGEHVKGLLFEDGSVLEADFIVMAVGIAPETTIARNCGLEVRRGIVVDDLMQTSAQGVFAVGECNQHRGVSYGLVAPLFEQGAVLAKHLCDMPTEPYKGSIVSTKLKISGVDVFSAGAFQDGPDVDVICLQDNWKKTYKKVLLKKNRIIGGVLFGDVSDSAQLLKWIKAQEPMTQEIHEQLMGTPSIEGSDPLAFVTAMPTDEIVCGCNGVTKGMIIQAITDKRLSTVEEIKLCTGASRSCGGCKPMVEQLLALTLGDRYEGNHAVKETLCSCTIHSREDVIAAIRDKRLSHVREVMNVLEWHNPEGCSKCRPAINYYIGMVWPEAHEDERDSRFVNERLHANIQKDGTYSVVPRMYGGVTTPEQLRKIADVADKYEVKMVKVTGGQRLDLLGVKKADLPHMWEELGMPSGYAYAKAIRTVKTCVGSTFCRFGTQDSISMGILLEKKFERLWMPAKFKMAVNGCPRNCAEAEIKDFGIIGNDGGWEIYVGGNGGVKLRAADLLCKVKTDKELIQLAAAFIQFYRESGKYGERTSDWIERVGLQSIIKEVVENIERRKELEQRIEHALLGLQDPWKEVVEQEELQHQLYENIQVK</sequence>
<feature type="domain" description="Nitrite/sulphite reductase 4Fe-4S" evidence="18">
    <location>
        <begin position="633"/>
        <end position="773"/>
    </location>
</feature>
<feature type="domain" description="BFD-like [2Fe-2S]-binding" evidence="20">
    <location>
        <begin position="422"/>
        <end position="471"/>
    </location>
</feature>
<evidence type="ECO:0000313" key="24">
    <source>
        <dbReference type="Proteomes" id="UP000838821"/>
    </source>
</evidence>
<comment type="cofactor">
    <cofactor evidence="2">
        <name>[4Fe-4S] cluster</name>
        <dbReference type="ChEBI" id="CHEBI:49883"/>
    </cofactor>
</comment>
<dbReference type="GO" id="GO:0008942">
    <property type="term" value="F:nitrite reductase [NAD(P)H] activity"/>
    <property type="evidence" value="ECO:0007669"/>
    <property type="project" value="UniProtKB-EC"/>
</dbReference>
<comment type="caution">
    <text evidence="23">The sequence shown here is derived from an EMBL/GenBank/DDBJ whole genome shotgun (WGS) entry which is preliminary data.</text>
</comment>
<keyword evidence="6" id="KW-0004">4Fe-4S</keyword>
<evidence type="ECO:0000259" key="22">
    <source>
        <dbReference type="Pfam" id="PF18267"/>
    </source>
</evidence>
<dbReference type="Gene3D" id="3.50.50.60">
    <property type="entry name" value="FAD/NAD(P)-binding domain"/>
    <property type="match status" value="2"/>
</dbReference>
<dbReference type="PRINTS" id="PR00368">
    <property type="entry name" value="FADPNR"/>
</dbReference>
<comment type="cofactor">
    <cofactor evidence="16">
        <name>[2Fe-2S] cluster</name>
        <dbReference type="ChEBI" id="CHEBI:190135"/>
    </cofactor>
</comment>
<dbReference type="Pfam" id="PF01077">
    <property type="entry name" value="NIR_SIR"/>
    <property type="match status" value="1"/>
</dbReference>
<dbReference type="InterPro" id="IPR045854">
    <property type="entry name" value="NO2/SO3_Rdtase_4Fe4S_sf"/>
</dbReference>
<feature type="domain" description="NADH-rubredoxin oxidoreductase C-terminal" evidence="22">
    <location>
        <begin position="321"/>
        <end position="388"/>
    </location>
</feature>
<dbReference type="RefSeq" id="WP_236286810.1">
    <property type="nucleotide sequence ID" value="NZ_CAKMMW010000004.1"/>
</dbReference>
<dbReference type="InterPro" id="IPR023753">
    <property type="entry name" value="FAD/NAD-binding_dom"/>
</dbReference>
<evidence type="ECO:0000256" key="13">
    <source>
        <dbReference type="ARBA" id="ARBA00023004"/>
    </source>
</evidence>
<name>A0ABN8G847_9BACL</name>
<dbReference type="PANTHER" id="PTHR43809">
    <property type="entry name" value="NITRITE REDUCTASE (NADH) LARGE SUBUNIT"/>
    <property type="match status" value="1"/>
</dbReference>
<evidence type="ECO:0000256" key="2">
    <source>
        <dbReference type="ARBA" id="ARBA00001966"/>
    </source>
</evidence>
<evidence type="ECO:0000313" key="23">
    <source>
        <dbReference type="EMBL" id="CAH1202250.1"/>
    </source>
</evidence>
<keyword evidence="7" id="KW-0349">Heme</keyword>